<dbReference type="PANTHER" id="PTHR12277">
    <property type="entry name" value="ALPHA/BETA HYDROLASE DOMAIN-CONTAINING PROTEIN"/>
    <property type="match status" value="1"/>
</dbReference>
<dbReference type="PANTHER" id="PTHR12277:SF81">
    <property type="entry name" value="PROTEIN ABHD13"/>
    <property type="match status" value="1"/>
</dbReference>
<name>A0A3B1CHK9_9ZZZZ</name>
<feature type="domain" description="BAAT/Acyl-CoA thioester hydrolase C-terminal" evidence="1">
    <location>
        <begin position="109"/>
        <end position="247"/>
    </location>
</feature>
<protein>
    <submittedName>
        <fullName evidence="2">Esterase/lipase/thioesterase family protein</fullName>
    </submittedName>
</protein>
<dbReference type="InterPro" id="IPR029058">
    <property type="entry name" value="AB_hydrolase_fold"/>
</dbReference>
<evidence type="ECO:0000313" key="2">
    <source>
        <dbReference type="EMBL" id="VAX23458.1"/>
    </source>
</evidence>
<dbReference type="InterPro" id="IPR014940">
    <property type="entry name" value="BAAT_C"/>
</dbReference>
<gene>
    <name evidence="2" type="ORF">MNBD_IGNAVI01-298</name>
</gene>
<proteinExistence type="predicted"/>
<dbReference type="Gene3D" id="3.40.50.1820">
    <property type="entry name" value="alpha/beta hydrolase"/>
    <property type="match status" value="1"/>
</dbReference>
<organism evidence="2">
    <name type="scientific">hydrothermal vent metagenome</name>
    <dbReference type="NCBI Taxonomy" id="652676"/>
    <lineage>
        <taxon>unclassified sequences</taxon>
        <taxon>metagenomes</taxon>
        <taxon>ecological metagenomes</taxon>
    </lineage>
</organism>
<sequence>MRENYSYTTSSGNVISITSYGNENISNNSCIVITHGFKGFKDWGFFPYTAEYLSNLGFFVITFNFSHNGIGSNKLEFTELEKFAENTFSLEIEELSEIIKAYKEDFFGKVNDPKIGLLGHSRGGAIALLTATRLNEINAVATWSSVSNLDRYSERQKFEWRKKGYFAVMNSRTKQEMRLNVSLLDDLEENADNKLSITTAIANLGVPLLIAHGKEDLAVKFQEAEELYEHSDKSITELFPIENTGHTFGCVHPFAGTNEKFDKLIIKTGQFFKSKL</sequence>
<reference evidence="2" key="1">
    <citation type="submission" date="2018-06" db="EMBL/GenBank/DDBJ databases">
        <authorList>
            <person name="Zhirakovskaya E."/>
        </authorList>
    </citation>
    <scope>NUCLEOTIDE SEQUENCE</scope>
</reference>
<dbReference type="EMBL" id="UOGD01000253">
    <property type="protein sequence ID" value="VAX23458.1"/>
    <property type="molecule type" value="Genomic_DNA"/>
</dbReference>
<dbReference type="SUPFAM" id="SSF53474">
    <property type="entry name" value="alpha/beta-Hydrolases"/>
    <property type="match status" value="1"/>
</dbReference>
<dbReference type="Pfam" id="PF08840">
    <property type="entry name" value="BAAT_C"/>
    <property type="match status" value="1"/>
</dbReference>
<dbReference type="AlphaFoldDB" id="A0A3B1CHK9"/>
<accession>A0A3B1CHK9</accession>
<evidence type="ECO:0000259" key="1">
    <source>
        <dbReference type="Pfam" id="PF08840"/>
    </source>
</evidence>